<sequence length="34" mass="4358">MIEYYEKCMRRTNYYSRLTRIRKIMWVAQIAKNK</sequence>
<dbReference type="EMBL" id="LR798204">
    <property type="protein sequence ID" value="CAB5170630.1"/>
    <property type="molecule type" value="Genomic_DNA"/>
</dbReference>
<organism evidence="2">
    <name type="scientific">uncultured Caudovirales phage</name>
    <dbReference type="NCBI Taxonomy" id="2100421"/>
    <lineage>
        <taxon>Viruses</taxon>
        <taxon>Duplodnaviria</taxon>
        <taxon>Heunggongvirae</taxon>
        <taxon>Uroviricota</taxon>
        <taxon>Caudoviricetes</taxon>
        <taxon>Peduoviridae</taxon>
        <taxon>Maltschvirus</taxon>
        <taxon>Maltschvirus maltsch</taxon>
    </lineage>
</organism>
<name>A0A6J7W8I2_9CAUD</name>
<dbReference type="EMBL" id="LR796194">
    <property type="protein sequence ID" value="CAB4126217.1"/>
    <property type="molecule type" value="Genomic_DNA"/>
</dbReference>
<proteinExistence type="predicted"/>
<gene>
    <name evidence="2" type="ORF">UFOVP153_31</name>
    <name evidence="1" type="ORF">UFOVP69_27</name>
</gene>
<accession>A0A6J7W8I2</accession>
<evidence type="ECO:0000313" key="1">
    <source>
        <dbReference type="EMBL" id="CAB4126217.1"/>
    </source>
</evidence>
<evidence type="ECO:0000313" key="2">
    <source>
        <dbReference type="EMBL" id="CAB5170630.1"/>
    </source>
</evidence>
<protein>
    <submittedName>
        <fullName evidence="2">Uncharacterized protein</fullName>
    </submittedName>
</protein>
<reference evidence="2" key="1">
    <citation type="submission" date="2020-05" db="EMBL/GenBank/DDBJ databases">
        <authorList>
            <person name="Chiriac C."/>
            <person name="Salcher M."/>
            <person name="Ghai R."/>
            <person name="Kavagutti S V."/>
        </authorList>
    </citation>
    <scope>NUCLEOTIDE SEQUENCE</scope>
</reference>